<feature type="compositionally biased region" description="Basic and acidic residues" evidence="1">
    <location>
        <begin position="82"/>
        <end position="91"/>
    </location>
</feature>
<accession>A0A7S3GIU3</accession>
<feature type="compositionally biased region" description="Low complexity" evidence="1">
    <location>
        <begin position="56"/>
        <end position="71"/>
    </location>
</feature>
<feature type="compositionally biased region" description="Low complexity" evidence="1">
    <location>
        <begin position="113"/>
        <end position="122"/>
    </location>
</feature>
<evidence type="ECO:0000256" key="1">
    <source>
        <dbReference type="SAM" id="MobiDB-lite"/>
    </source>
</evidence>
<evidence type="ECO:0000313" key="2">
    <source>
        <dbReference type="EMBL" id="CAE0267664.1"/>
    </source>
</evidence>
<feature type="region of interest" description="Disordered" evidence="1">
    <location>
        <begin position="56"/>
        <end position="179"/>
    </location>
</feature>
<dbReference type="AlphaFoldDB" id="A0A7S3GIU3"/>
<feature type="compositionally biased region" description="Basic residues" evidence="1">
    <location>
        <begin position="165"/>
        <end position="179"/>
    </location>
</feature>
<sequence>MLGIRGSLSRIASGCSVWGLQELAIADGVSYFCAATARPRYCTAEAAVSNGWDTAQSASLSTTATQDTSTSIPKRKRGQGKKRFEGQRGNRESGSFQTTRGRNASEPRQSLSAVETTVAVERVAGDKPAGRGQVFGSQDRPRTRQGGRGRGYPPRGHRPEGRNPARAKKAGQRASQKKSVMKTLTSDSSVDMDAIIDAYKLTDVEIDFGTILKLSKTDSGQLSDNSLALLRNAAFDVEMSGRFKPQDQLTSLSMFASRLKSLEQAHVNL</sequence>
<reference evidence="2" key="1">
    <citation type="submission" date="2021-01" db="EMBL/GenBank/DDBJ databases">
        <authorList>
            <person name="Corre E."/>
            <person name="Pelletier E."/>
            <person name="Niang G."/>
            <person name="Scheremetjew M."/>
            <person name="Finn R."/>
            <person name="Kale V."/>
            <person name="Holt S."/>
            <person name="Cochrane G."/>
            <person name="Meng A."/>
            <person name="Brown T."/>
            <person name="Cohen L."/>
        </authorList>
    </citation>
    <scope>NUCLEOTIDE SEQUENCE</scope>
    <source>
        <strain evidence="2">NIES-2562</strain>
    </source>
</reference>
<dbReference type="EMBL" id="HBIB01045751">
    <property type="protein sequence ID" value="CAE0267664.1"/>
    <property type="molecule type" value="Transcribed_RNA"/>
</dbReference>
<gene>
    <name evidence="2" type="ORF">PBIL07802_LOCUS30010</name>
</gene>
<proteinExistence type="predicted"/>
<feature type="compositionally biased region" description="Polar residues" evidence="1">
    <location>
        <begin position="92"/>
        <end position="112"/>
    </location>
</feature>
<name>A0A7S3GIU3_9EUKA</name>
<protein>
    <submittedName>
        <fullName evidence="2">Uncharacterized protein</fullName>
    </submittedName>
</protein>
<organism evidence="2">
    <name type="scientific">Palpitomonas bilix</name>
    <dbReference type="NCBI Taxonomy" id="652834"/>
    <lineage>
        <taxon>Eukaryota</taxon>
        <taxon>Eukaryota incertae sedis</taxon>
    </lineage>
</organism>